<proteinExistence type="predicted"/>
<name>A0ACD1AE22_9FIRM</name>
<organism evidence="1 2">
    <name type="scientific">Anoxybacterium hadale</name>
    <dbReference type="NCBI Taxonomy" id="3408580"/>
    <lineage>
        <taxon>Bacteria</taxon>
        <taxon>Bacillati</taxon>
        <taxon>Bacillota</taxon>
        <taxon>Clostridia</taxon>
        <taxon>Peptostreptococcales</taxon>
        <taxon>Anaerovoracaceae</taxon>
        <taxon>Anoxybacterium</taxon>
    </lineage>
</organism>
<dbReference type="Proteomes" id="UP000594014">
    <property type="component" value="Chromosome"/>
</dbReference>
<keyword evidence="2" id="KW-1185">Reference proteome</keyword>
<sequence length="489" mass="54576">MIEKVKNISLVALFFSTVLLLYFFWGNISFDRIGLTGSADIKDVPKAELVVKPDRIVINFGNNNYTVISSGSTAIWYDPANADNMAGELNSFGQAGDILVEEITYDKYETVTKYRSIWTEFAYDIPMADFCSIFGIKKASGYDGIETVTAVGYSTAVDKNIFIYDGKNHKYYRLVADSSKANSADFAKLISKVEAQGYTGYYPVSVYLGEGVANSTLLVPESIATNLNDFSFRQDAYPSETAKITAIAENFFGGNFDFVRKITEDKGTVIYMYGYGQNVLIVNTDGSIEYKEEQVSGSPQPSFLDALNLAMQYVEEHGTWKSLDGAKLTPYLKNVTVNPNKKRGYQFVFGMEVNGTRLFYEDGDPIAITVTSGQVTYYKRNMIDFDQEALSSMETYSPESAYSSVNLIAQNYQYIYNVLVQTELISTAVAAEDMFETIAAMVTNMQTGYLRLADTGITEIQPVWIVSVEDVKIYFDLYTAQPLSYSKGR</sequence>
<accession>A0ACD1AE22</accession>
<dbReference type="EMBL" id="CP042469">
    <property type="protein sequence ID" value="QOX64787.1"/>
    <property type="molecule type" value="Genomic_DNA"/>
</dbReference>
<gene>
    <name evidence="1" type="ORF">FRZ06_16255</name>
</gene>
<evidence type="ECO:0000313" key="2">
    <source>
        <dbReference type="Proteomes" id="UP000594014"/>
    </source>
</evidence>
<reference evidence="1" key="1">
    <citation type="submission" date="2019-08" db="EMBL/GenBank/DDBJ databases">
        <title>Genome sequence of Clostridiales bacterium MT110.</title>
        <authorList>
            <person name="Cao J."/>
        </authorList>
    </citation>
    <scope>NUCLEOTIDE SEQUENCE</scope>
    <source>
        <strain evidence="1">MT110</strain>
    </source>
</reference>
<evidence type="ECO:0000313" key="1">
    <source>
        <dbReference type="EMBL" id="QOX64787.1"/>
    </source>
</evidence>
<protein>
    <submittedName>
        <fullName evidence="1">Uncharacterized protein</fullName>
    </submittedName>
</protein>